<evidence type="ECO:0000313" key="3">
    <source>
        <dbReference type="Proteomes" id="UP000215335"/>
    </source>
</evidence>
<feature type="transmembrane region" description="Helical" evidence="1">
    <location>
        <begin position="47"/>
        <end position="64"/>
    </location>
</feature>
<evidence type="ECO:0000313" key="2">
    <source>
        <dbReference type="EMBL" id="OXU30432.1"/>
    </source>
</evidence>
<keyword evidence="3" id="KW-1185">Reference proteome</keyword>
<accession>A0A232FIC7</accession>
<reference evidence="2 3" key="1">
    <citation type="journal article" date="2017" name="Curr. Biol.">
        <title>The Evolution of Venom by Co-option of Single-Copy Genes.</title>
        <authorList>
            <person name="Martinson E.O."/>
            <person name="Mrinalini"/>
            <person name="Kelkar Y.D."/>
            <person name="Chang C.H."/>
            <person name="Werren J.H."/>
        </authorList>
    </citation>
    <scope>NUCLEOTIDE SEQUENCE [LARGE SCALE GENOMIC DNA]</scope>
    <source>
        <strain evidence="2 3">Alberta</strain>
        <tissue evidence="2">Whole body</tissue>
    </source>
</reference>
<evidence type="ECO:0000256" key="1">
    <source>
        <dbReference type="SAM" id="Phobius"/>
    </source>
</evidence>
<keyword evidence="1" id="KW-0812">Transmembrane</keyword>
<protein>
    <submittedName>
        <fullName evidence="2">Uncharacterized protein</fullName>
    </submittedName>
</protein>
<dbReference type="AlphaFoldDB" id="A0A232FIC7"/>
<name>A0A232FIC7_9HYME</name>
<dbReference type="EMBL" id="NNAY01000160">
    <property type="protein sequence ID" value="OXU30432.1"/>
    <property type="molecule type" value="Genomic_DNA"/>
</dbReference>
<organism evidence="2 3">
    <name type="scientific">Trichomalopsis sarcophagae</name>
    <dbReference type="NCBI Taxonomy" id="543379"/>
    <lineage>
        <taxon>Eukaryota</taxon>
        <taxon>Metazoa</taxon>
        <taxon>Ecdysozoa</taxon>
        <taxon>Arthropoda</taxon>
        <taxon>Hexapoda</taxon>
        <taxon>Insecta</taxon>
        <taxon>Pterygota</taxon>
        <taxon>Neoptera</taxon>
        <taxon>Endopterygota</taxon>
        <taxon>Hymenoptera</taxon>
        <taxon>Apocrita</taxon>
        <taxon>Proctotrupomorpha</taxon>
        <taxon>Chalcidoidea</taxon>
        <taxon>Pteromalidae</taxon>
        <taxon>Pteromalinae</taxon>
        <taxon>Trichomalopsis</taxon>
    </lineage>
</organism>
<keyword evidence="1" id="KW-0472">Membrane</keyword>
<gene>
    <name evidence="2" type="ORF">TSAR_004484</name>
</gene>
<proteinExistence type="predicted"/>
<dbReference type="Proteomes" id="UP000215335">
    <property type="component" value="Unassembled WGS sequence"/>
</dbReference>
<sequence>MRRRKLQPLAKYRAVIHKWFMYLKKMVVQLREPFEYNYLMFKILHDSYFVISVCAYAVARIVILT</sequence>
<keyword evidence="1" id="KW-1133">Transmembrane helix</keyword>
<comment type="caution">
    <text evidence="2">The sequence shown here is derived from an EMBL/GenBank/DDBJ whole genome shotgun (WGS) entry which is preliminary data.</text>
</comment>